<dbReference type="Proteomes" id="UP000654075">
    <property type="component" value="Unassembled WGS sequence"/>
</dbReference>
<evidence type="ECO:0000256" key="1">
    <source>
        <dbReference type="SAM" id="Phobius"/>
    </source>
</evidence>
<evidence type="ECO:0000313" key="4">
    <source>
        <dbReference type="EMBL" id="CAE8646664.1"/>
    </source>
</evidence>
<keyword evidence="1" id="KW-0472">Membrane</keyword>
<feature type="signal peptide" evidence="2">
    <location>
        <begin position="1"/>
        <end position="18"/>
    </location>
</feature>
<dbReference type="EMBL" id="CAJNNW010034107">
    <property type="protein sequence ID" value="CAE8721617.1"/>
    <property type="molecule type" value="Genomic_DNA"/>
</dbReference>
<keyword evidence="2" id="KW-0732">Signal</keyword>
<reference evidence="3" key="1">
    <citation type="submission" date="2021-02" db="EMBL/GenBank/DDBJ databases">
        <authorList>
            <person name="Dougan E. K."/>
            <person name="Rhodes N."/>
            <person name="Thang M."/>
            <person name="Chan C."/>
        </authorList>
    </citation>
    <scope>NUCLEOTIDE SEQUENCE</scope>
</reference>
<dbReference type="EMBL" id="CAJNNW010010618">
    <property type="protein sequence ID" value="CAE8652285.1"/>
    <property type="molecule type" value="Genomic_DNA"/>
</dbReference>
<evidence type="ECO:0000313" key="3">
    <source>
        <dbReference type="EMBL" id="CAE8587948.1"/>
    </source>
</evidence>
<evidence type="ECO:0000313" key="6">
    <source>
        <dbReference type="EMBL" id="CAE8721617.1"/>
    </source>
</evidence>
<feature type="transmembrane region" description="Helical" evidence="1">
    <location>
        <begin position="74"/>
        <end position="93"/>
    </location>
</feature>
<proteinExistence type="predicted"/>
<dbReference type="AlphaFoldDB" id="A0A813DQN5"/>
<sequence length="106" mass="11410">MASRSMLLPAALVATAVACVLCGPSFVFGGRAASSSRTSLRTGTAQRALPFDVDFLADSSILNAESLEVSTPGWWANIVCLVVPITYLITLYLQSERTKAEMRNRK</sequence>
<accession>A0A813DQN5</accession>
<comment type="caution">
    <text evidence="3">The sequence shown here is derived from an EMBL/GenBank/DDBJ whole genome shotgun (WGS) entry which is preliminary data.</text>
</comment>
<dbReference type="EMBL" id="CAJNNW010004684">
    <property type="protein sequence ID" value="CAE8646664.1"/>
    <property type="molecule type" value="Genomic_DNA"/>
</dbReference>
<evidence type="ECO:0000313" key="7">
    <source>
        <dbReference type="Proteomes" id="UP000654075"/>
    </source>
</evidence>
<dbReference type="PROSITE" id="PS51257">
    <property type="entry name" value="PROKAR_LIPOPROTEIN"/>
    <property type="match status" value="1"/>
</dbReference>
<dbReference type="EMBL" id="CAJNNV010002836">
    <property type="protein sequence ID" value="CAE8587948.1"/>
    <property type="molecule type" value="Genomic_DNA"/>
</dbReference>
<dbReference type="Proteomes" id="UP000626109">
    <property type="component" value="Unassembled WGS sequence"/>
</dbReference>
<feature type="chain" id="PRO_5035596074" evidence="2">
    <location>
        <begin position="19"/>
        <end position="106"/>
    </location>
</feature>
<keyword evidence="1" id="KW-0812">Transmembrane</keyword>
<keyword evidence="1" id="KW-1133">Transmembrane helix</keyword>
<keyword evidence="7" id="KW-1185">Reference proteome</keyword>
<organism evidence="3 7">
    <name type="scientific">Polarella glacialis</name>
    <name type="common">Dinoflagellate</name>
    <dbReference type="NCBI Taxonomy" id="89957"/>
    <lineage>
        <taxon>Eukaryota</taxon>
        <taxon>Sar</taxon>
        <taxon>Alveolata</taxon>
        <taxon>Dinophyceae</taxon>
        <taxon>Suessiales</taxon>
        <taxon>Suessiaceae</taxon>
        <taxon>Polarella</taxon>
    </lineage>
</organism>
<evidence type="ECO:0000256" key="2">
    <source>
        <dbReference type="SAM" id="SignalP"/>
    </source>
</evidence>
<protein>
    <submittedName>
        <fullName evidence="3">Uncharacterized protein</fullName>
    </submittedName>
</protein>
<gene>
    <name evidence="3" type="ORF">PGLA1383_LOCUS6767</name>
    <name evidence="6" type="ORF">PGLA2088_LOCUS42036</name>
    <name evidence="4" type="ORF">PGLA2088_LOCUS4999</name>
    <name evidence="5" type="ORF">PGLA2088_LOCUS9587</name>
</gene>
<name>A0A813DQN5_POLGL</name>
<evidence type="ECO:0000313" key="5">
    <source>
        <dbReference type="EMBL" id="CAE8652285.1"/>
    </source>
</evidence>